<evidence type="ECO:0000256" key="1">
    <source>
        <dbReference type="ARBA" id="ARBA00022723"/>
    </source>
</evidence>
<proteinExistence type="predicted"/>
<dbReference type="Gene3D" id="3.30.70.100">
    <property type="match status" value="1"/>
</dbReference>
<accession>A0A852WZA5</accession>
<dbReference type="SUPFAM" id="SSF55008">
    <property type="entry name" value="HMA, heavy metal-associated domain"/>
    <property type="match status" value="1"/>
</dbReference>
<protein>
    <submittedName>
        <fullName evidence="3">Copper chaperone CopZ</fullName>
    </submittedName>
</protein>
<gene>
    <name evidence="3" type="ORF">BJY28_000655</name>
</gene>
<dbReference type="PROSITE" id="PS01047">
    <property type="entry name" value="HMA_1"/>
    <property type="match status" value="1"/>
</dbReference>
<dbReference type="Proteomes" id="UP000592181">
    <property type="component" value="Unassembled WGS sequence"/>
</dbReference>
<dbReference type="GO" id="GO:0046872">
    <property type="term" value="F:metal ion binding"/>
    <property type="evidence" value="ECO:0007669"/>
    <property type="project" value="UniProtKB-KW"/>
</dbReference>
<dbReference type="Pfam" id="PF00403">
    <property type="entry name" value="HMA"/>
    <property type="match status" value="1"/>
</dbReference>
<dbReference type="InterPro" id="IPR036163">
    <property type="entry name" value="HMA_dom_sf"/>
</dbReference>
<sequence length="73" mass="7316">MSQQTTITVTGMTCGHCVSAVTDELTAIDGVHEVDVDLVAGGDSPVTITSDGPLDALAVEAAVDEAGYAVAPR</sequence>
<dbReference type="PROSITE" id="PS50846">
    <property type="entry name" value="HMA_2"/>
    <property type="match status" value="1"/>
</dbReference>
<keyword evidence="1" id="KW-0479">Metal-binding</keyword>
<feature type="domain" description="HMA" evidence="2">
    <location>
        <begin position="3"/>
        <end position="71"/>
    </location>
</feature>
<dbReference type="RefSeq" id="WP_179461739.1">
    <property type="nucleotide sequence ID" value="NZ_JACBZX010000001.1"/>
</dbReference>
<name>A0A852WZA5_9MICO</name>
<dbReference type="EMBL" id="JACBZX010000001">
    <property type="protein sequence ID" value="NYG36186.1"/>
    <property type="molecule type" value="Genomic_DNA"/>
</dbReference>
<comment type="caution">
    <text evidence="3">The sequence shown here is derived from an EMBL/GenBank/DDBJ whole genome shotgun (WGS) entry which is preliminary data.</text>
</comment>
<organism evidence="3 4">
    <name type="scientific">Janibacter alkaliphilus</name>
    <dbReference type="NCBI Taxonomy" id="1069963"/>
    <lineage>
        <taxon>Bacteria</taxon>
        <taxon>Bacillati</taxon>
        <taxon>Actinomycetota</taxon>
        <taxon>Actinomycetes</taxon>
        <taxon>Micrococcales</taxon>
        <taxon>Intrasporangiaceae</taxon>
        <taxon>Janibacter</taxon>
    </lineage>
</organism>
<dbReference type="AlphaFoldDB" id="A0A852WZA5"/>
<evidence type="ECO:0000259" key="2">
    <source>
        <dbReference type="PROSITE" id="PS50846"/>
    </source>
</evidence>
<dbReference type="InterPro" id="IPR017969">
    <property type="entry name" value="Heavy-metal-associated_CS"/>
</dbReference>
<reference evidence="3 4" key="1">
    <citation type="submission" date="2020-07" db="EMBL/GenBank/DDBJ databases">
        <title>Sequencing the genomes of 1000 actinobacteria strains.</title>
        <authorList>
            <person name="Klenk H.-P."/>
        </authorList>
    </citation>
    <scope>NUCLEOTIDE SEQUENCE [LARGE SCALE GENOMIC DNA]</scope>
    <source>
        <strain evidence="3 4">DSM 24723</strain>
    </source>
</reference>
<evidence type="ECO:0000313" key="3">
    <source>
        <dbReference type="EMBL" id="NYG36186.1"/>
    </source>
</evidence>
<keyword evidence="4" id="KW-1185">Reference proteome</keyword>
<evidence type="ECO:0000313" key="4">
    <source>
        <dbReference type="Proteomes" id="UP000592181"/>
    </source>
</evidence>
<dbReference type="CDD" id="cd00371">
    <property type="entry name" value="HMA"/>
    <property type="match status" value="1"/>
</dbReference>
<dbReference type="InterPro" id="IPR006121">
    <property type="entry name" value="HMA_dom"/>
</dbReference>